<organism evidence="4 5">
    <name type="scientific">Cohnella terricola</name>
    <dbReference type="NCBI Taxonomy" id="1289167"/>
    <lineage>
        <taxon>Bacteria</taxon>
        <taxon>Bacillati</taxon>
        <taxon>Bacillota</taxon>
        <taxon>Bacilli</taxon>
        <taxon>Bacillales</taxon>
        <taxon>Paenibacillaceae</taxon>
        <taxon>Cohnella</taxon>
    </lineage>
</organism>
<dbReference type="RefSeq" id="WP_144704244.1">
    <property type="nucleotide sequence ID" value="NZ_VNJJ01000009.1"/>
</dbReference>
<protein>
    <submittedName>
        <fullName evidence="4">AAA family ATPase</fullName>
    </submittedName>
</protein>
<dbReference type="Pfam" id="PF20469">
    <property type="entry name" value="OLD-like_TOPRIM"/>
    <property type="match status" value="1"/>
</dbReference>
<dbReference type="Pfam" id="PF13175">
    <property type="entry name" value="AAA_15"/>
    <property type="match status" value="1"/>
</dbReference>
<gene>
    <name evidence="4" type="ORF">FPZ45_16690</name>
</gene>
<dbReference type="InterPro" id="IPR034139">
    <property type="entry name" value="TOPRIM_OLD"/>
</dbReference>
<sequence>MFALEKINVQNYRKFINEDIFLNKMLTAIAGSNNAGKTSVVELMSNLLTSRKDSITIDDLNHTARSNDLLKIMGIYNDQSLDNEGKLERLQLVIKELNSIQIFITVSYDHDDSLTLFNGFLSDLVESKRNYYFCIEYKYKKSRDRDVLETIEKKRDIVEHFSTLETFIYYCNESAEERVLINNKEDFYKLFNYHCVYALRKLSDTSEEKQNHLSKHLLKTVKNHENWNTSIGQLIDGINELLRTNNLSEKLDDITIDAIKQTLEDFSKTNGGNTGRLGIDFLLESKDIEKVLLEFTKIYFEQDGGGRIKEQKQGLGYSNLIYLLLETQLFKEKLDKQKVNLLVFEEPEAHLHPQMQNVFIQYLNRLNIYDSVQTQANVRRDVSASKSDNLSGLPEVAATSPKRLSNEPNGSTNFQMMITTHSSEMAKSVDIFGIRVLRPINHLETKVFDLYSFIAGLHKNEKDFYLKFFQFNMVEMIFADKLVLFEGDAERLLLKYLLSKDSQFLKLSSEYISYIQVGGAFAHNYLKLIDFLKIRTLIYTDIDYKYESSDLDEDPGKLVTEILKRKTSNKTIEYITGENVIRRIFKSQVDNQGVYNNSQLVCLKFQTQKDGLARTLEDAILSKLLSKKTVFEKISKEDFNTYIASYNLHLSGPQSSQTSIRDRIDKLQNKTDFMFALIASDHILKAVPQYILEGLIWLQK</sequence>
<proteinExistence type="predicted"/>
<comment type="caution">
    <text evidence="4">The sequence shown here is derived from an EMBL/GenBank/DDBJ whole genome shotgun (WGS) entry which is preliminary data.</text>
</comment>
<dbReference type="EMBL" id="VNJJ01000009">
    <property type="protein sequence ID" value="TVX98329.1"/>
    <property type="molecule type" value="Genomic_DNA"/>
</dbReference>
<evidence type="ECO:0000313" key="4">
    <source>
        <dbReference type="EMBL" id="TVX98329.1"/>
    </source>
</evidence>
<dbReference type="OrthoDB" id="308933at2"/>
<dbReference type="InterPro" id="IPR027417">
    <property type="entry name" value="P-loop_NTPase"/>
</dbReference>
<feature type="region of interest" description="Disordered" evidence="1">
    <location>
        <begin position="383"/>
        <end position="410"/>
    </location>
</feature>
<dbReference type="CDD" id="cd01026">
    <property type="entry name" value="TOPRIM_OLD"/>
    <property type="match status" value="1"/>
</dbReference>
<dbReference type="InterPro" id="IPR051396">
    <property type="entry name" value="Bact_Antivir_Def_Nuclease"/>
</dbReference>
<keyword evidence="5" id="KW-1185">Reference proteome</keyword>
<dbReference type="Proteomes" id="UP000316330">
    <property type="component" value="Unassembled WGS sequence"/>
</dbReference>
<feature type="domain" description="Endonuclease GajA/Old nuclease/RecF-like AAA" evidence="2">
    <location>
        <begin position="4"/>
        <end position="368"/>
    </location>
</feature>
<reference evidence="4 5" key="1">
    <citation type="submission" date="2019-07" db="EMBL/GenBank/DDBJ databases">
        <authorList>
            <person name="Kim J."/>
        </authorList>
    </citation>
    <scope>NUCLEOTIDE SEQUENCE [LARGE SCALE GENOMIC DNA]</scope>
    <source>
        <strain evidence="4 5">G13</strain>
    </source>
</reference>
<name>A0A559JEM9_9BACL</name>
<feature type="domain" description="OLD protein-like TOPRIM" evidence="3">
    <location>
        <begin position="477"/>
        <end position="543"/>
    </location>
</feature>
<dbReference type="InterPro" id="IPR041685">
    <property type="entry name" value="AAA_GajA/Old/RecF-like"/>
</dbReference>
<evidence type="ECO:0000259" key="2">
    <source>
        <dbReference type="Pfam" id="PF13175"/>
    </source>
</evidence>
<dbReference type="AlphaFoldDB" id="A0A559JEM9"/>
<evidence type="ECO:0000313" key="5">
    <source>
        <dbReference type="Proteomes" id="UP000316330"/>
    </source>
</evidence>
<dbReference type="Gene3D" id="3.40.50.300">
    <property type="entry name" value="P-loop containing nucleotide triphosphate hydrolases"/>
    <property type="match status" value="2"/>
</dbReference>
<evidence type="ECO:0000256" key="1">
    <source>
        <dbReference type="SAM" id="MobiDB-lite"/>
    </source>
</evidence>
<dbReference type="PANTHER" id="PTHR43581:SF4">
    <property type="entry name" value="ATP_GTP PHOSPHATASE"/>
    <property type="match status" value="1"/>
</dbReference>
<dbReference type="PANTHER" id="PTHR43581">
    <property type="entry name" value="ATP/GTP PHOSPHATASE"/>
    <property type="match status" value="1"/>
</dbReference>
<evidence type="ECO:0000259" key="3">
    <source>
        <dbReference type="Pfam" id="PF20469"/>
    </source>
</evidence>
<accession>A0A559JEM9</accession>
<dbReference type="SUPFAM" id="SSF52540">
    <property type="entry name" value="P-loop containing nucleoside triphosphate hydrolases"/>
    <property type="match status" value="1"/>
</dbReference>